<evidence type="ECO:0000256" key="2">
    <source>
        <dbReference type="SAM" id="Phobius"/>
    </source>
</evidence>
<name>A0ABQ1UU11_9NOCA</name>
<evidence type="ECO:0000313" key="5">
    <source>
        <dbReference type="Proteomes" id="UP000632454"/>
    </source>
</evidence>
<reference evidence="5" key="1">
    <citation type="journal article" date="2019" name="Int. J. Syst. Evol. Microbiol.">
        <title>The Global Catalogue of Microorganisms (GCM) 10K type strain sequencing project: providing services to taxonomists for standard genome sequencing and annotation.</title>
        <authorList>
            <consortium name="The Broad Institute Genomics Platform"/>
            <consortium name="The Broad Institute Genome Sequencing Center for Infectious Disease"/>
            <person name="Wu L."/>
            <person name="Ma J."/>
        </authorList>
    </citation>
    <scope>NUCLEOTIDE SEQUENCE [LARGE SCALE GENOMIC DNA]</scope>
    <source>
        <strain evidence="5">CCM 7855</strain>
    </source>
</reference>
<dbReference type="Proteomes" id="UP000632454">
    <property type="component" value="Unassembled WGS sequence"/>
</dbReference>
<comment type="caution">
    <text evidence="4">The sequence shown here is derived from an EMBL/GenBank/DDBJ whole genome shotgun (WGS) entry which is preliminary data.</text>
</comment>
<feature type="compositionally biased region" description="Low complexity" evidence="1">
    <location>
        <begin position="74"/>
        <end position="96"/>
    </location>
</feature>
<dbReference type="Pfam" id="PF03793">
    <property type="entry name" value="PASTA"/>
    <property type="match status" value="1"/>
</dbReference>
<organism evidence="4 5">
    <name type="scientific">Williamsia phyllosphaerae</name>
    <dbReference type="NCBI Taxonomy" id="885042"/>
    <lineage>
        <taxon>Bacteria</taxon>
        <taxon>Bacillati</taxon>
        <taxon>Actinomycetota</taxon>
        <taxon>Actinomycetes</taxon>
        <taxon>Mycobacteriales</taxon>
        <taxon>Nocardiaceae</taxon>
        <taxon>Williamsia</taxon>
    </lineage>
</organism>
<accession>A0ABQ1UU11</accession>
<gene>
    <name evidence="4" type="ORF">GCM10007298_23410</name>
</gene>
<keyword evidence="2" id="KW-0812">Transmembrane</keyword>
<dbReference type="InterPro" id="IPR005543">
    <property type="entry name" value="PASTA_dom"/>
</dbReference>
<evidence type="ECO:0000256" key="1">
    <source>
        <dbReference type="SAM" id="MobiDB-lite"/>
    </source>
</evidence>
<dbReference type="CDD" id="cd06577">
    <property type="entry name" value="PASTA_pknB"/>
    <property type="match status" value="1"/>
</dbReference>
<evidence type="ECO:0000313" key="4">
    <source>
        <dbReference type="EMBL" id="GGF26776.1"/>
    </source>
</evidence>
<dbReference type="Gene3D" id="3.30.10.20">
    <property type="match status" value="1"/>
</dbReference>
<keyword evidence="2" id="KW-1133">Transmembrane helix</keyword>
<feature type="region of interest" description="Disordered" evidence="1">
    <location>
        <begin position="74"/>
        <end position="98"/>
    </location>
</feature>
<proteinExistence type="predicted"/>
<feature type="domain" description="PASTA" evidence="3">
    <location>
        <begin position="101"/>
        <end position="162"/>
    </location>
</feature>
<evidence type="ECO:0000259" key="3">
    <source>
        <dbReference type="Pfam" id="PF03793"/>
    </source>
</evidence>
<sequence>MSLPPTSRFDHGDETDPFDKQDQPAPRRNAPAWIILGSAVVLLVVVIGVVIASGGGDDTPAAPAAASTVTVERTVAPTTTTPSSSSVAPRPTASAADGAGVMPDVVCMNLQAAQDRIQKTGVFYSRSEDATGKGRAQLFDRNWIVVSQSPAPGSRIGEGDAVLSVVKTDEPNDC</sequence>
<feature type="compositionally biased region" description="Basic and acidic residues" evidence="1">
    <location>
        <begin position="8"/>
        <end position="22"/>
    </location>
</feature>
<protein>
    <recommendedName>
        <fullName evidence="3">PASTA domain-containing protein</fullName>
    </recommendedName>
</protein>
<feature type="region of interest" description="Disordered" evidence="1">
    <location>
        <begin position="1"/>
        <end position="26"/>
    </location>
</feature>
<keyword evidence="5" id="KW-1185">Reference proteome</keyword>
<dbReference type="EMBL" id="BMCS01000001">
    <property type="protein sequence ID" value="GGF26776.1"/>
    <property type="molecule type" value="Genomic_DNA"/>
</dbReference>
<keyword evidence="2" id="KW-0472">Membrane</keyword>
<dbReference type="RefSeq" id="WP_229705044.1">
    <property type="nucleotide sequence ID" value="NZ_BMCS01000001.1"/>
</dbReference>
<feature type="transmembrane region" description="Helical" evidence="2">
    <location>
        <begin position="32"/>
        <end position="52"/>
    </location>
</feature>